<dbReference type="RefSeq" id="WP_261948776.1">
    <property type="nucleotide sequence ID" value="NZ_CALYLO010000004.1"/>
</dbReference>
<keyword evidence="2" id="KW-1185">Reference proteome</keyword>
<proteinExistence type="predicted"/>
<sequence>MVNLDKAYSSREIIKILKSDGWVHKNTDKVTTGTLSIQPKREKVFCTLYPKKDLKPENDKKHLRAGGADLSLPLPRRLIIYE</sequence>
<comment type="caution">
    <text evidence="1">The sequence shown here is derived from an EMBL/GenBank/DDBJ whole genome shotgun (WGS) entry which is preliminary data.</text>
</comment>
<evidence type="ECO:0000313" key="1">
    <source>
        <dbReference type="EMBL" id="CAH8246325.1"/>
    </source>
</evidence>
<dbReference type="EMBL" id="CALYLO010000004">
    <property type="protein sequence ID" value="CAH8246325.1"/>
    <property type="molecule type" value="Genomic_DNA"/>
</dbReference>
<organism evidence="1 2">
    <name type="scientific">Paenibacillus melissococcoides</name>
    <dbReference type="NCBI Taxonomy" id="2912268"/>
    <lineage>
        <taxon>Bacteria</taxon>
        <taxon>Bacillati</taxon>
        <taxon>Bacillota</taxon>
        <taxon>Bacilli</taxon>
        <taxon>Bacillales</taxon>
        <taxon>Paenibacillaceae</taxon>
        <taxon>Paenibacillus</taxon>
    </lineage>
</organism>
<gene>
    <name evidence="1" type="ORF">WJ0W_003560</name>
</gene>
<accession>A0ABN8U7G1</accession>
<evidence type="ECO:0000313" key="2">
    <source>
        <dbReference type="Proteomes" id="UP001154322"/>
    </source>
</evidence>
<dbReference type="Proteomes" id="UP001154322">
    <property type="component" value="Unassembled WGS sequence"/>
</dbReference>
<protein>
    <submittedName>
        <fullName evidence="1">Addiction module toxin, HicA family</fullName>
    </submittedName>
</protein>
<name>A0ABN8U7G1_9BACL</name>
<reference evidence="1" key="1">
    <citation type="submission" date="2022-06" db="EMBL/GenBank/DDBJ databases">
        <authorList>
            <person name="Dietemann V."/>
            <person name="Ory F."/>
            <person name="Dainat B."/>
            <person name="Oberhansli S."/>
        </authorList>
    </citation>
    <scope>NUCLEOTIDE SEQUENCE</scope>
    <source>
        <strain evidence="1">Ena-SAMPLE-TAB-26-04-2022-14:26:32:270-5432</strain>
    </source>
</reference>